<reference evidence="2 3" key="1">
    <citation type="submission" date="2019-06" db="EMBL/GenBank/DDBJ databases">
        <title>Sequencing the genomes of 1000 actinobacteria strains.</title>
        <authorList>
            <person name="Klenk H.-P."/>
        </authorList>
    </citation>
    <scope>NUCLEOTIDE SEQUENCE [LARGE SCALE GENOMIC DNA]</scope>
    <source>
        <strain evidence="2 3">DSM 102200</strain>
    </source>
</reference>
<dbReference type="EMBL" id="VFOZ01000001">
    <property type="protein sequence ID" value="TQL99290.1"/>
    <property type="molecule type" value="Genomic_DNA"/>
</dbReference>
<dbReference type="InterPro" id="IPR052170">
    <property type="entry name" value="M29_Exopeptidase"/>
</dbReference>
<dbReference type="GO" id="GO:0004177">
    <property type="term" value="F:aminopeptidase activity"/>
    <property type="evidence" value="ECO:0007669"/>
    <property type="project" value="UniProtKB-KW"/>
</dbReference>
<gene>
    <name evidence="2" type="ORF">FB559_4950</name>
</gene>
<keyword evidence="2" id="KW-0378">Hydrolase</keyword>
<dbReference type="Pfam" id="PF26233">
    <property type="entry name" value="NicX"/>
    <property type="match status" value="1"/>
</dbReference>
<dbReference type="InterPro" id="IPR058739">
    <property type="entry name" value="NicX"/>
</dbReference>
<dbReference type="AlphaFoldDB" id="A0A543CQL3"/>
<name>A0A543CQL3_9ACTN</name>
<evidence type="ECO:0000313" key="3">
    <source>
        <dbReference type="Proteomes" id="UP000316096"/>
    </source>
</evidence>
<organism evidence="2 3">
    <name type="scientific">Actinoallomurus bryophytorum</name>
    <dbReference type="NCBI Taxonomy" id="1490222"/>
    <lineage>
        <taxon>Bacteria</taxon>
        <taxon>Bacillati</taxon>
        <taxon>Actinomycetota</taxon>
        <taxon>Actinomycetes</taxon>
        <taxon>Streptosporangiales</taxon>
        <taxon>Thermomonosporaceae</taxon>
        <taxon>Actinoallomurus</taxon>
    </lineage>
</organism>
<sequence>MTGQMVDERVFEGVDALLDDFVAITGGDTLVITYTPDSREPAAWVALGLKHRGFNAAIVPMLPLEDESFAGRLAEALPDRSALQGRLVIITLERDTMSHFDVFQPILGHYGPDKTMILRIISASTDFFTKALNVSPRELSRLNATLLHRVNSARRVRVTTSGGTDITVELDSEKYQWLSNRGVWRPGGFTILPAGEIATYPVSVEGVLVADGAYNANIISDLNAKLADNPVRVEIEAGKARDLTCDNAKLQEMFQLCLDSPNGRNVGEFGLGTNHGIDEYITANSHINERRCGLHLGFGQHNQSLSRVPYMAYAHLDLITDGGLMWIDDEVDPIDLSRLEPIDVPHPVDALDEDITGDCCGMGYRQLKGLSDPSCAIPEASPERGSDTVRI</sequence>
<evidence type="ECO:0000313" key="2">
    <source>
        <dbReference type="EMBL" id="TQL99290.1"/>
    </source>
</evidence>
<comment type="caution">
    <text evidence="2">The sequence shown here is derived from an EMBL/GenBank/DDBJ whole genome shotgun (WGS) entry which is preliminary data.</text>
</comment>
<dbReference type="PANTHER" id="PTHR34448:SF1">
    <property type="entry name" value="BLL6088 PROTEIN"/>
    <property type="match status" value="1"/>
</dbReference>
<dbReference type="GO" id="GO:0046872">
    <property type="term" value="F:metal ion binding"/>
    <property type="evidence" value="ECO:0007669"/>
    <property type="project" value="UniProtKB-KW"/>
</dbReference>
<accession>A0A543CQL3</accession>
<keyword evidence="3" id="KW-1185">Reference proteome</keyword>
<keyword evidence="2" id="KW-0031">Aminopeptidase</keyword>
<protein>
    <submittedName>
        <fullName evidence="2">Leucyl aminopeptidase (Aminopeptidase T)</fullName>
    </submittedName>
</protein>
<keyword evidence="2" id="KW-0645">Protease</keyword>
<proteinExistence type="predicted"/>
<dbReference type="OrthoDB" id="7057810at2"/>
<evidence type="ECO:0000256" key="1">
    <source>
        <dbReference type="ARBA" id="ARBA00022723"/>
    </source>
</evidence>
<dbReference type="RefSeq" id="WP_141957973.1">
    <property type="nucleotide sequence ID" value="NZ_VFOZ01000001.1"/>
</dbReference>
<dbReference type="PANTHER" id="PTHR34448">
    <property type="entry name" value="AMINOPEPTIDASE"/>
    <property type="match status" value="1"/>
</dbReference>
<keyword evidence="1" id="KW-0479">Metal-binding</keyword>
<dbReference type="SUPFAM" id="SSF144052">
    <property type="entry name" value="Thermophilic metalloprotease-like"/>
    <property type="match status" value="1"/>
</dbReference>
<dbReference type="Proteomes" id="UP000316096">
    <property type="component" value="Unassembled WGS sequence"/>
</dbReference>